<evidence type="ECO:0000313" key="2">
    <source>
        <dbReference type="EMBL" id="MBN4066478.1"/>
    </source>
</evidence>
<evidence type="ECO:0000313" key="3">
    <source>
        <dbReference type="Proteomes" id="UP000722121"/>
    </source>
</evidence>
<sequence>MLWYLGYYKEEHPFSAVPADFEYPNPKQAISNDKPSLLWLNHSSFFVTYNKIGFLTDPIWNERCSPFHFVGPKRRHPPPLPLSQLPCLDFVLISHNHYDHLDRWTVEQLSDHHPDAVWVVPLGLKSWLRKWGVKNVVELDWWERVEYSRSCGMGCSISAVPAQHYSGRSLFDFNQSLWAGWVVELFCRDNEVKRFYYAGDTGYNAKDFKRVGEQFGEIDLSLIPIGVYSPKKFMRPIHVEPEEAVLIHQDVNSKLSVAAHWKTFKLSDESPQQPPYDLYRVLENKNIPHRTFRVLDPGQWINW</sequence>
<dbReference type="InterPro" id="IPR036866">
    <property type="entry name" value="RibonucZ/Hydroxyglut_hydro"/>
</dbReference>
<organism evidence="2 3">
    <name type="scientific">Simkania negevensis</name>
    <dbReference type="NCBI Taxonomy" id="83561"/>
    <lineage>
        <taxon>Bacteria</taxon>
        <taxon>Pseudomonadati</taxon>
        <taxon>Chlamydiota</taxon>
        <taxon>Chlamydiia</taxon>
        <taxon>Parachlamydiales</taxon>
        <taxon>Simkaniaceae</taxon>
        <taxon>Simkania</taxon>
    </lineage>
</organism>
<comment type="caution">
    <text evidence="2">The sequence shown here is derived from an EMBL/GenBank/DDBJ whole genome shotgun (WGS) entry which is preliminary data.</text>
</comment>
<dbReference type="Gene3D" id="3.60.15.10">
    <property type="entry name" value="Ribonuclease Z/Hydroxyacylglutathione hydrolase-like"/>
    <property type="match status" value="1"/>
</dbReference>
<dbReference type="PANTHER" id="PTHR15032:SF4">
    <property type="entry name" value="N-ACYL-PHOSPHATIDYLETHANOLAMINE-HYDROLYZING PHOSPHOLIPASE D"/>
    <property type="match status" value="1"/>
</dbReference>
<dbReference type="Pfam" id="PF12706">
    <property type="entry name" value="Lactamase_B_2"/>
    <property type="match status" value="1"/>
</dbReference>
<name>A0ABS3AQ83_9BACT</name>
<reference evidence="2 3" key="1">
    <citation type="submission" date="2021-02" db="EMBL/GenBank/DDBJ databases">
        <title>Activity-based single-cell genomes from oceanic crustal fluid captures similar information to metagenomic and metatranscriptomic surveys with orders of magnitude less sampling.</title>
        <authorList>
            <person name="D'Angelo T.S."/>
            <person name="Orcutt B.N."/>
        </authorList>
    </citation>
    <scope>NUCLEOTIDE SEQUENCE [LARGE SCALE GENOMIC DNA]</scope>
    <source>
        <strain evidence="2">AH-315-G07</strain>
    </source>
</reference>
<dbReference type="PIRSF" id="PIRSF038896">
    <property type="entry name" value="NAPE-PLD"/>
    <property type="match status" value="1"/>
</dbReference>
<gene>
    <name evidence="2" type="ORF">JYU14_00130</name>
</gene>
<dbReference type="EMBL" id="JAFITR010000001">
    <property type="protein sequence ID" value="MBN4066478.1"/>
    <property type="molecule type" value="Genomic_DNA"/>
</dbReference>
<protein>
    <submittedName>
        <fullName evidence="2">MBL fold metallo-hydrolase</fullName>
    </submittedName>
</protein>
<feature type="domain" description="Metallo-beta-lactamase" evidence="1">
    <location>
        <begin position="54"/>
        <end position="261"/>
    </location>
</feature>
<proteinExistence type="predicted"/>
<accession>A0ABS3AQ83</accession>
<dbReference type="InterPro" id="IPR024884">
    <property type="entry name" value="NAPE-PLD"/>
</dbReference>
<dbReference type="PANTHER" id="PTHR15032">
    <property type="entry name" value="N-ACYL-PHOSPHATIDYLETHANOLAMINE-HYDROLYZING PHOSPHOLIPASE D"/>
    <property type="match status" value="1"/>
</dbReference>
<keyword evidence="3" id="KW-1185">Reference proteome</keyword>
<dbReference type="InterPro" id="IPR001279">
    <property type="entry name" value="Metallo-B-lactamas"/>
</dbReference>
<dbReference type="SUPFAM" id="SSF56281">
    <property type="entry name" value="Metallo-hydrolase/oxidoreductase"/>
    <property type="match status" value="1"/>
</dbReference>
<evidence type="ECO:0000259" key="1">
    <source>
        <dbReference type="Pfam" id="PF12706"/>
    </source>
</evidence>
<dbReference type="Proteomes" id="UP000722121">
    <property type="component" value="Unassembled WGS sequence"/>
</dbReference>